<reference evidence="1 2" key="2">
    <citation type="submission" date="2020-07" db="EMBL/GenBank/DDBJ databases">
        <title>Genome assembly of wild tea tree DASZ reveals pedigree and selection history of tea varieties.</title>
        <authorList>
            <person name="Zhang W."/>
        </authorList>
    </citation>
    <scope>NUCLEOTIDE SEQUENCE [LARGE SCALE GENOMIC DNA]</scope>
    <source>
        <strain evidence="2">cv. G240</strain>
        <tissue evidence="1">Leaf</tissue>
    </source>
</reference>
<keyword evidence="2" id="KW-1185">Reference proteome</keyword>
<accession>A0A7J7HE79</accession>
<evidence type="ECO:0000313" key="1">
    <source>
        <dbReference type="EMBL" id="KAF5950106.1"/>
    </source>
</evidence>
<reference evidence="2" key="1">
    <citation type="journal article" date="2020" name="Nat. Commun.">
        <title>Genome assembly of wild tea tree DASZ reveals pedigree and selection history of tea varieties.</title>
        <authorList>
            <person name="Zhang W."/>
            <person name="Zhang Y."/>
            <person name="Qiu H."/>
            <person name="Guo Y."/>
            <person name="Wan H."/>
            <person name="Zhang X."/>
            <person name="Scossa F."/>
            <person name="Alseekh S."/>
            <person name="Zhang Q."/>
            <person name="Wang P."/>
            <person name="Xu L."/>
            <person name="Schmidt M.H."/>
            <person name="Jia X."/>
            <person name="Li D."/>
            <person name="Zhu A."/>
            <person name="Guo F."/>
            <person name="Chen W."/>
            <person name="Ni D."/>
            <person name="Usadel B."/>
            <person name="Fernie A.R."/>
            <person name="Wen W."/>
        </authorList>
    </citation>
    <scope>NUCLEOTIDE SEQUENCE [LARGE SCALE GENOMIC DNA]</scope>
    <source>
        <strain evidence="2">cv. G240</strain>
    </source>
</reference>
<sequence>MIHTYFCCVGIPKLQVLKSLKPKFKNHNSSTQKLSRLNLHPIYLTNHSQNANIMINPIEKNEVHKCPIQKQLIVSKHQEISNSKKYQKIKMRRKISEPEP</sequence>
<organism evidence="1 2">
    <name type="scientific">Camellia sinensis</name>
    <name type="common">Tea plant</name>
    <name type="synonym">Thea sinensis</name>
    <dbReference type="NCBI Taxonomy" id="4442"/>
    <lineage>
        <taxon>Eukaryota</taxon>
        <taxon>Viridiplantae</taxon>
        <taxon>Streptophyta</taxon>
        <taxon>Embryophyta</taxon>
        <taxon>Tracheophyta</taxon>
        <taxon>Spermatophyta</taxon>
        <taxon>Magnoliopsida</taxon>
        <taxon>eudicotyledons</taxon>
        <taxon>Gunneridae</taxon>
        <taxon>Pentapetalae</taxon>
        <taxon>asterids</taxon>
        <taxon>Ericales</taxon>
        <taxon>Theaceae</taxon>
        <taxon>Camellia</taxon>
    </lineage>
</organism>
<comment type="caution">
    <text evidence="1">The sequence shown here is derived from an EMBL/GenBank/DDBJ whole genome shotgun (WGS) entry which is preliminary data.</text>
</comment>
<protein>
    <submittedName>
        <fullName evidence="1">Uncharacterized protein</fullName>
    </submittedName>
</protein>
<dbReference type="Proteomes" id="UP000593564">
    <property type="component" value="Unassembled WGS sequence"/>
</dbReference>
<evidence type="ECO:0000313" key="2">
    <source>
        <dbReference type="Proteomes" id="UP000593564"/>
    </source>
</evidence>
<proteinExistence type="predicted"/>
<gene>
    <name evidence="1" type="ORF">HYC85_012099</name>
</gene>
<name>A0A7J7HE79_CAMSI</name>
<dbReference type="EMBL" id="JACBKZ010000005">
    <property type="protein sequence ID" value="KAF5950106.1"/>
    <property type="molecule type" value="Genomic_DNA"/>
</dbReference>
<dbReference type="AlphaFoldDB" id="A0A7J7HE79"/>